<dbReference type="Proteomes" id="UP000315226">
    <property type="component" value="Unassembled WGS sequence"/>
</dbReference>
<dbReference type="EMBL" id="BJMN01000062">
    <property type="protein sequence ID" value="GEB61650.1"/>
    <property type="molecule type" value="Genomic_DNA"/>
</dbReference>
<evidence type="ECO:0000313" key="3">
    <source>
        <dbReference type="EMBL" id="GEB61650.1"/>
    </source>
</evidence>
<keyword evidence="4" id="KW-1185">Reference proteome</keyword>
<feature type="region of interest" description="Disordered" evidence="1">
    <location>
        <begin position="878"/>
        <end position="897"/>
    </location>
</feature>
<proteinExistence type="predicted"/>
<gene>
    <name evidence="3" type="ORF">SGA01_72550</name>
</gene>
<sequence>MGGARMSRPSGMNSFERFLGRLLFVPESKLVAADMGRTAYHFLEAWYDDPSDVAALQDAVSFYRNALLNTTPEHPQRAQLEEQLGACESYQWIATGHLDTLDRSIETMVASATRTPPADAENWIGRRYRLMLLHVLRHGATGDASDARLAEDCHRSTAPALAGSYGQPWLPDLHAAILVAAAQLASLRGDETAAASWVEQARQALGRPLSPVAGPGLATWVLLIVRRSRFLMQRYESTHDDQLCREALALTSCGIAAFGEQPGDPGRLFDFRGRVLFTRYRIHGRPEDALGARRDFEAALRLAAPEQVWRRTDLQWHLAMLLVHHAQQEALTPADAALAHRLAADSLAVVPPGAPDHALHVRLLADVRHQFPAEPGLAYLRETAALYGRTLPMLTGDERVWPVHSRLSVLHRDVYQATGDPEHLSAAIAHAEEALRLCPPRLAPQQAPVLHATLGEMLRLRYERDGHRRDYERALEHTRQGVTLAPFPGSAPAWAVRLSNHALVLSLPGRPEDHGAAERLLNEALDSRDVAPQDEPVLRHNLGLILRQAADLLQDRAQLRSGVRHLRRAATITSAGDIVGRAARRDLAAALHSWWLLDREPALLDEASEAVEDALEGTPDGAIDQPLLLSVLGSCLVSRGVHHAEQGDAERARHDMERAVETLRRALEALPPEHVVRPATEAQYSEALHSVGLLTGDRQSRREALAVHRRALKALDADSPSWALPALLLATALVNTEEPSPAEVREAVDLCLRVARHLSGPPATRWEAAVKAAELLVGQDDWAGALDACTAAIAVLPRLAWGGLTFDDRLHALSDTSHTVSDAAAIALTAGAPDRALEILEHGRGQLLAHALDMSIDLEAVRRQDPGLAAELDLARDDRTTARSGEPEQAGTYRRRRQHDWDQLVERVRQLPGLAGFLKPTACRELLDAAQEGPVVVLSSSLLRSDALVLHDGTLTVVPLPRFRHDKAVLRAQALSRLVHPPEAGDEDAEHVDQHAELRPYLTDLLDWLWTTVAEPVLEALPAAPVRDEDGHPPRIWWCPTGVFNHLPVHAATRRDDASGADGTAGDSLGDRYVSSLTPTLRALQAARAAGRVTSRAAPPLLLVGVGGTPPGTDLDELPHVAREIDAVARLFPAAEPLRDADALRATVLRRLRAGGWFHFAGHGEQNPEEPDGRLYLWDHATSDSLHIRDIARLRLDQAELAFLSACQTHLAPRAHSDEPVSLAGALQLAGFRHVVAAQWQLSDLRAHRVTTSFYEKLLKPAATTASVPTARDAAYALHAAVQERRRERPEAVEVWAAYVHIGP</sequence>
<feature type="domain" description="CHAT" evidence="2">
    <location>
        <begin position="1004"/>
        <end position="1303"/>
    </location>
</feature>
<name>A0A4Y3S0F2_9ACTN</name>
<evidence type="ECO:0000313" key="4">
    <source>
        <dbReference type="Proteomes" id="UP000315226"/>
    </source>
</evidence>
<dbReference type="InterPro" id="IPR024983">
    <property type="entry name" value="CHAT_dom"/>
</dbReference>
<evidence type="ECO:0000256" key="1">
    <source>
        <dbReference type="SAM" id="MobiDB-lite"/>
    </source>
</evidence>
<comment type="caution">
    <text evidence="3">The sequence shown here is derived from an EMBL/GenBank/DDBJ whole genome shotgun (WGS) entry which is preliminary data.</text>
</comment>
<evidence type="ECO:0000259" key="2">
    <source>
        <dbReference type="Pfam" id="PF12770"/>
    </source>
</evidence>
<reference evidence="3 4" key="1">
    <citation type="submission" date="2019-06" db="EMBL/GenBank/DDBJ databases">
        <title>Whole genome shotgun sequence of Streptomyces gardneri NBRC 12865.</title>
        <authorList>
            <person name="Hosoyama A."/>
            <person name="Uohara A."/>
            <person name="Ohji S."/>
            <person name="Ichikawa N."/>
        </authorList>
    </citation>
    <scope>NUCLEOTIDE SEQUENCE [LARGE SCALE GENOMIC DNA]</scope>
    <source>
        <strain evidence="3 4">NBRC 12865</strain>
    </source>
</reference>
<dbReference type="Gene3D" id="1.25.40.10">
    <property type="entry name" value="Tetratricopeptide repeat domain"/>
    <property type="match status" value="2"/>
</dbReference>
<dbReference type="InterPro" id="IPR011990">
    <property type="entry name" value="TPR-like_helical_dom_sf"/>
</dbReference>
<protein>
    <submittedName>
        <fullName evidence="3">CHAT domain-containing protein</fullName>
    </submittedName>
</protein>
<accession>A0A4Y3S0F2</accession>
<dbReference type="SUPFAM" id="SSF48452">
    <property type="entry name" value="TPR-like"/>
    <property type="match status" value="1"/>
</dbReference>
<organism evidence="3 4">
    <name type="scientific">Streptomyces gardneri</name>
    <dbReference type="NCBI Taxonomy" id="66892"/>
    <lineage>
        <taxon>Bacteria</taxon>
        <taxon>Bacillati</taxon>
        <taxon>Actinomycetota</taxon>
        <taxon>Actinomycetes</taxon>
        <taxon>Kitasatosporales</taxon>
        <taxon>Streptomycetaceae</taxon>
        <taxon>Streptomyces</taxon>
    </lineage>
</organism>
<dbReference type="Pfam" id="PF12770">
    <property type="entry name" value="CHAT"/>
    <property type="match status" value="1"/>
</dbReference>